<dbReference type="AlphaFoldDB" id="A0A815TNU5"/>
<proteinExistence type="predicted"/>
<dbReference type="InterPro" id="IPR011333">
    <property type="entry name" value="SKP1/BTB/POZ_sf"/>
</dbReference>
<evidence type="ECO:0000313" key="3">
    <source>
        <dbReference type="Proteomes" id="UP000663845"/>
    </source>
</evidence>
<name>A0A815TNU5_9BILA</name>
<evidence type="ECO:0000313" key="2">
    <source>
        <dbReference type="EMBL" id="CAF1504653.1"/>
    </source>
</evidence>
<dbReference type="Proteomes" id="UP000663845">
    <property type="component" value="Unassembled WGS sequence"/>
</dbReference>
<accession>A0A815TNU5</accession>
<organism evidence="2 3">
    <name type="scientific">Adineta steineri</name>
    <dbReference type="NCBI Taxonomy" id="433720"/>
    <lineage>
        <taxon>Eukaryota</taxon>
        <taxon>Metazoa</taxon>
        <taxon>Spiralia</taxon>
        <taxon>Gnathifera</taxon>
        <taxon>Rotifera</taxon>
        <taxon>Eurotatoria</taxon>
        <taxon>Bdelloidea</taxon>
        <taxon>Adinetida</taxon>
        <taxon>Adinetidae</taxon>
        <taxon>Adineta</taxon>
    </lineage>
</organism>
<dbReference type="CDD" id="cd18186">
    <property type="entry name" value="BTB_POZ_ZBTB_KLHL-like"/>
    <property type="match status" value="1"/>
</dbReference>
<dbReference type="PROSITE" id="PS50097">
    <property type="entry name" value="BTB"/>
    <property type="match status" value="1"/>
</dbReference>
<dbReference type="Gene3D" id="3.30.710.10">
    <property type="entry name" value="Potassium Channel Kv1.1, Chain A"/>
    <property type="match status" value="1"/>
</dbReference>
<sequence>MVIEVDYDRDMDEIIEGVSTTAMVGVDLVLLPVVNTKTQTTTNKRDNSMLFQDEEDLDSLPSSMSIGLSSKLRSYLSARHCCDCRLVYTCNGLSSSVLCHRLVLSASSIYFRLFFKYNQPESTYDSSQQCYLNEYHCSFNFTEKTLLTCIDLLYADENLQQSPQQLLFYDDLLNGMMFLGLSDDYFIKILTLLRTKLLSLTGDVEKRHLIASVAKSQLNEKFKKAFLARSLCLIDDRTELIVGIKHIYIDDRSYYDPNRHTIILNGRKDNKLTYKGLIFQANAQFSTDCASFWFTCQRAFRSFNTIRARQATLYVYDGINQTIIERIPNPDCKQMGYQLRLPRGKLVLSNFIMNCYQVVIKQTFPLHEHVAFNFVIELIRD</sequence>
<gene>
    <name evidence="2" type="ORF">JYZ213_LOCUS43685</name>
</gene>
<dbReference type="InterPro" id="IPR000210">
    <property type="entry name" value="BTB/POZ_dom"/>
</dbReference>
<evidence type="ECO:0000259" key="1">
    <source>
        <dbReference type="PROSITE" id="PS50097"/>
    </source>
</evidence>
<dbReference type="SUPFAM" id="SSF54695">
    <property type="entry name" value="POZ domain"/>
    <property type="match status" value="1"/>
</dbReference>
<comment type="caution">
    <text evidence="2">The sequence shown here is derived from an EMBL/GenBank/DDBJ whole genome shotgun (WGS) entry which is preliminary data.</text>
</comment>
<feature type="domain" description="BTB" evidence="1">
    <location>
        <begin position="82"/>
        <end position="157"/>
    </location>
</feature>
<reference evidence="2" key="1">
    <citation type="submission" date="2021-02" db="EMBL/GenBank/DDBJ databases">
        <authorList>
            <person name="Nowell W R."/>
        </authorList>
    </citation>
    <scope>NUCLEOTIDE SEQUENCE</scope>
</reference>
<protein>
    <recommendedName>
        <fullName evidence="1">BTB domain-containing protein</fullName>
    </recommendedName>
</protein>
<dbReference type="EMBL" id="CAJNOG010002429">
    <property type="protein sequence ID" value="CAF1504653.1"/>
    <property type="molecule type" value="Genomic_DNA"/>
</dbReference>